<evidence type="ECO:0000256" key="12">
    <source>
        <dbReference type="ARBA" id="ARBA00023268"/>
    </source>
</evidence>
<proteinExistence type="predicted"/>
<dbReference type="AlphaFoldDB" id="A0A2G9FXS9"/>
<dbReference type="Gene3D" id="1.10.1040.50">
    <property type="match status" value="1"/>
</dbReference>
<dbReference type="FunFam" id="1.10.1040.50:FF:000004">
    <property type="entry name" value="Peroxisomal fatty acid beta-oxidation multifunctional protein"/>
    <property type="match status" value="1"/>
</dbReference>
<sequence>MEIGDGIATITIHNPPVNALSLSATPRTELGLPELKLGVIPGCGGICISMQSTFVPDFGLRNHTFMIRLVGVSKAVEMMLSSKIVSSEEGKVYGLIDSIVSSEELLTAARLWALDIVEGLSPRTSSLKSTEKLGSVDSSYEVLDNARLYAMKTFPIVPHYTACLDVVEEGLRFGGLSGVVKVTYSQLQEDKVFKELVLSTSAKGLVHAFLAERATSKVPSITDSGLSPRRIGKVVVISSGFMCSGIATALIISDDLQTLVVEGHLQPDKVKKAVTFLKGVLDYQEFQAVDMVIEAVDAEILLQQSIFEQLENDCSPQCILASTTSAANLSLIGERTCFKDRIVGVNFLSPAHVKPLLEIVQTKTTSKQVILDLIRFAKIIKKVPIFVKNATGFAVKRSFFPYTLGAEILANLGVDVFQIDRVITEFGMEFGPFQLQDAMGYQVYLKDVKEFAAAFPDRSFSSPLVQLMMESGCQAQRPFLSPFPIICMLYPFKPKPDLSVVEIIEKSAKLTNINRSEKPISVTDQEIIEMIFFPVVNEACRVLEEGIVAQSSDLDIASIHGMNFPSHRGGILFWGDTVGTKYIYSRLKNWCEIYGNFFKPSKLLEEKATKPIPSKNKKVSQPQFVLVHPSAVTLLSKLLFPITGEKFRQ</sequence>
<comment type="pathway">
    <text evidence="4">Lipid metabolism; fatty acid beta-oxidation.</text>
</comment>
<keyword evidence="8" id="KW-0443">Lipid metabolism</keyword>
<evidence type="ECO:0000313" key="19">
    <source>
        <dbReference type="Proteomes" id="UP000231279"/>
    </source>
</evidence>
<keyword evidence="11" id="KW-0456">Lyase</keyword>
<comment type="catalytic activity">
    <reaction evidence="14">
        <text>a (3S)-3-hydroxyacyl-CoA = a (2E)-enoyl-CoA + H2O</text>
        <dbReference type="Rhea" id="RHEA:16105"/>
        <dbReference type="ChEBI" id="CHEBI:15377"/>
        <dbReference type="ChEBI" id="CHEBI:57318"/>
        <dbReference type="ChEBI" id="CHEBI:58856"/>
        <dbReference type="EC" id="4.2.1.17"/>
    </reaction>
</comment>
<evidence type="ECO:0000313" key="18">
    <source>
        <dbReference type="EMBL" id="PIM97731.1"/>
    </source>
</evidence>
<keyword evidence="10 18" id="KW-0413">Isomerase</keyword>
<comment type="catalytic activity">
    <reaction evidence="13">
        <text>(3S)-3-hydroxybutanoyl-CoA = (3R)-3-hydroxybutanoyl-CoA</text>
        <dbReference type="Rhea" id="RHEA:21760"/>
        <dbReference type="ChEBI" id="CHEBI:57315"/>
        <dbReference type="ChEBI" id="CHEBI:57316"/>
        <dbReference type="EC" id="5.1.2.3"/>
    </reaction>
</comment>
<dbReference type="GO" id="GO:0070403">
    <property type="term" value="F:NAD+ binding"/>
    <property type="evidence" value="ECO:0007669"/>
    <property type="project" value="InterPro"/>
</dbReference>
<feature type="domain" description="3-hydroxyacyl-CoA dehydrogenase C-terminal" evidence="16">
    <location>
        <begin position="530"/>
        <end position="610"/>
    </location>
</feature>
<dbReference type="SUPFAM" id="SSF51735">
    <property type="entry name" value="NAD(P)-binding Rossmann-fold domains"/>
    <property type="match status" value="1"/>
</dbReference>
<comment type="catalytic activity">
    <reaction evidence="2">
        <text>a (3E)-enoyl-CoA = a 4-saturated (2E)-enoyl-CoA</text>
        <dbReference type="Rhea" id="RHEA:45228"/>
        <dbReference type="ChEBI" id="CHEBI:58521"/>
        <dbReference type="ChEBI" id="CHEBI:85097"/>
        <dbReference type="EC" id="5.3.3.8"/>
    </reaction>
</comment>
<evidence type="ECO:0000256" key="15">
    <source>
        <dbReference type="ARBA" id="ARBA00023717"/>
    </source>
</evidence>
<evidence type="ECO:0000256" key="10">
    <source>
        <dbReference type="ARBA" id="ARBA00023235"/>
    </source>
</evidence>
<dbReference type="InterPro" id="IPR008927">
    <property type="entry name" value="6-PGluconate_DH-like_C_sf"/>
</dbReference>
<evidence type="ECO:0000256" key="1">
    <source>
        <dbReference type="ARBA" id="ARBA00000452"/>
    </source>
</evidence>
<dbReference type="PANTHER" id="PTHR23309:SF34">
    <property type="entry name" value="PEROXISOMAL FATTY ACID BETA-OXIDATION MULTIFUNCTIONAL PROTEIN AIM1-LIKE"/>
    <property type="match status" value="1"/>
</dbReference>
<evidence type="ECO:0000256" key="6">
    <source>
        <dbReference type="ARBA" id="ARBA00023002"/>
    </source>
</evidence>
<dbReference type="Pfam" id="PF02737">
    <property type="entry name" value="3HCDH_N"/>
    <property type="match status" value="1"/>
</dbReference>
<evidence type="ECO:0000256" key="13">
    <source>
        <dbReference type="ARBA" id="ARBA00023701"/>
    </source>
</evidence>
<evidence type="ECO:0000256" key="3">
    <source>
        <dbReference type="ARBA" id="ARBA00004275"/>
    </source>
</evidence>
<reference evidence="19" key="1">
    <citation type="journal article" date="2018" name="Gigascience">
        <title>Genome assembly of the Pink Ipe (Handroanthus impetiginosus, Bignoniaceae), a highly valued, ecologically keystone Neotropical timber forest tree.</title>
        <authorList>
            <person name="Silva-Junior O.B."/>
            <person name="Grattapaglia D."/>
            <person name="Novaes E."/>
            <person name="Collevatti R.G."/>
        </authorList>
    </citation>
    <scope>NUCLEOTIDE SEQUENCE [LARGE SCALE GENOMIC DNA]</scope>
    <source>
        <strain evidence="19">cv. UFG-1</strain>
    </source>
</reference>
<dbReference type="Proteomes" id="UP000231279">
    <property type="component" value="Unassembled WGS sequence"/>
</dbReference>
<dbReference type="InterPro" id="IPR001753">
    <property type="entry name" value="Enoyl-CoA_hydra/iso"/>
</dbReference>
<evidence type="ECO:0000256" key="9">
    <source>
        <dbReference type="ARBA" id="ARBA00023140"/>
    </source>
</evidence>
<dbReference type="InterPro" id="IPR029045">
    <property type="entry name" value="ClpP/crotonase-like_dom_sf"/>
</dbReference>
<dbReference type="SUPFAM" id="SSF52096">
    <property type="entry name" value="ClpP/crotonase"/>
    <property type="match status" value="1"/>
</dbReference>
<dbReference type="Gene3D" id="3.40.50.720">
    <property type="entry name" value="NAD(P)-binding Rossmann-like Domain"/>
    <property type="match status" value="1"/>
</dbReference>
<feature type="domain" description="3-hydroxyacyl-CoA dehydrogenase C-terminal" evidence="16">
    <location>
        <begin position="392"/>
        <end position="472"/>
    </location>
</feature>
<gene>
    <name evidence="18" type="ORF">CDL12_29798</name>
</gene>
<dbReference type="CDD" id="cd06558">
    <property type="entry name" value="crotonase-like"/>
    <property type="match status" value="1"/>
</dbReference>
<evidence type="ECO:0000256" key="11">
    <source>
        <dbReference type="ARBA" id="ARBA00023239"/>
    </source>
</evidence>
<dbReference type="GO" id="GO:0005777">
    <property type="term" value="C:peroxisome"/>
    <property type="evidence" value="ECO:0007669"/>
    <property type="project" value="UniProtKB-SubCell"/>
</dbReference>
<dbReference type="Pfam" id="PF00378">
    <property type="entry name" value="ECH_1"/>
    <property type="match status" value="1"/>
</dbReference>
<dbReference type="GO" id="GO:0008692">
    <property type="term" value="F:3-hydroxybutyryl-CoA epimerase activity"/>
    <property type="evidence" value="ECO:0007669"/>
    <property type="project" value="UniProtKB-EC"/>
</dbReference>
<evidence type="ECO:0000256" key="5">
    <source>
        <dbReference type="ARBA" id="ARBA00022832"/>
    </source>
</evidence>
<keyword evidence="5" id="KW-0276">Fatty acid metabolism</keyword>
<dbReference type="Gene3D" id="3.90.226.10">
    <property type="entry name" value="2-enoyl-CoA Hydratase, Chain A, domain 1"/>
    <property type="match status" value="1"/>
</dbReference>
<dbReference type="GO" id="GO:0004165">
    <property type="term" value="F:delta(3)-delta(2)-enoyl-CoA isomerase activity"/>
    <property type="evidence" value="ECO:0007669"/>
    <property type="project" value="UniProtKB-EC"/>
</dbReference>
<keyword evidence="19" id="KW-1185">Reference proteome</keyword>
<keyword evidence="12" id="KW-0511">Multifunctional enzyme</keyword>
<keyword evidence="7" id="KW-0520">NAD</keyword>
<dbReference type="EMBL" id="NKXS01009190">
    <property type="protein sequence ID" value="PIM97731.1"/>
    <property type="molecule type" value="Genomic_DNA"/>
</dbReference>
<evidence type="ECO:0000256" key="4">
    <source>
        <dbReference type="ARBA" id="ARBA00005005"/>
    </source>
</evidence>
<comment type="subcellular location">
    <subcellularLocation>
        <location evidence="3">Peroxisome</location>
    </subcellularLocation>
</comment>
<comment type="caution">
    <text evidence="18">The sequence shown here is derived from an EMBL/GenBank/DDBJ whole genome shotgun (WGS) entry which is preliminary data.</text>
</comment>
<evidence type="ECO:0000256" key="2">
    <source>
        <dbReference type="ARBA" id="ARBA00000765"/>
    </source>
</evidence>
<dbReference type="PANTHER" id="PTHR23309">
    <property type="entry name" value="3-HYDROXYACYL-COA DEHYROGENASE"/>
    <property type="match status" value="1"/>
</dbReference>
<dbReference type="GO" id="GO:0003857">
    <property type="term" value="F:(3S)-3-hydroxyacyl-CoA dehydrogenase (NAD+) activity"/>
    <property type="evidence" value="ECO:0007669"/>
    <property type="project" value="TreeGrafter"/>
</dbReference>
<comment type="catalytic activity">
    <reaction evidence="15">
        <text>a 4-saturated-(3S)-3-hydroxyacyl-CoA = a (3E)-enoyl-CoA + H2O</text>
        <dbReference type="Rhea" id="RHEA:20724"/>
        <dbReference type="ChEBI" id="CHEBI:15377"/>
        <dbReference type="ChEBI" id="CHEBI:58521"/>
        <dbReference type="ChEBI" id="CHEBI:137480"/>
        <dbReference type="EC" id="4.2.1.17"/>
    </reaction>
</comment>
<dbReference type="InterPro" id="IPR006176">
    <property type="entry name" value="3-OHacyl-CoA_DH_NAD-bd"/>
</dbReference>
<keyword evidence="6" id="KW-0560">Oxidoreductase</keyword>
<evidence type="ECO:0000256" key="7">
    <source>
        <dbReference type="ARBA" id="ARBA00023027"/>
    </source>
</evidence>
<accession>A0A2G9FXS9</accession>
<keyword evidence="9" id="KW-0576">Peroxisome</keyword>
<organism evidence="18 19">
    <name type="scientific">Handroanthus impetiginosus</name>
    <dbReference type="NCBI Taxonomy" id="429701"/>
    <lineage>
        <taxon>Eukaryota</taxon>
        <taxon>Viridiplantae</taxon>
        <taxon>Streptophyta</taxon>
        <taxon>Embryophyta</taxon>
        <taxon>Tracheophyta</taxon>
        <taxon>Spermatophyta</taxon>
        <taxon>Magnoliopsida</taxon>
        <taxon>eudicotyledons</taxon>
        <taxon>Gunneridae</taxon>
        <taxon>Pentapetalae</taxon>
        <taxon>asterids</taxon>
        <taxon>lamiids</taxon>
        <taxon>Lamiales</taxon>
        <taxon>Bignoniaceae</taxon>
        <taxon>Crescentiina</taxon>
        <taxon>Tabebuia alliance</taxon>
        <taxon>Handroanthus</taxon>
    </lineage>
</organism>
<comment type="catalytic activity">
    <reaction evidence="1">
        <text>a (3Z)-enoyl-CoA = a 4-saturated (2E)-enoyl-CoA</text>
        <dbReference type="Rhea" id="RHEA:45900"/>
        <dbReference type="ChEBI" id="CHEBI:85097"/>
        <dbReference type="ChEBI" id="CHEBI:85489"/>
        <dbReference type="EC" id="5.3.3.8"/>
    </reaction>
</comment>
<evidence type="ECO:0000256" key="14">
    <source>
        <dbReference type="ARBA" id="ARBA00023709"/>
    </source>
</evidence>
<name>A0A2G9FXS9_9LAMI</name>
<dbReference type="STRING" id="429701.A0A2G9FXS9"/>
<dbReference type="SUPFAM" id="SSF48179">
    <property type="entry name" value="6-phosphogluconate dehydrogenase C-terminal domain-like"/>
    <property type="match status" value="2"/>
</dbReference>
<dbReference type="InterPro" id="IPR006108">
    <property type="entry name" value="3HC_DH_C"/>
</dbReference>
<evidence type="ECO:0000259" key="16">
    <source>
        <dbReference type="Pfam" id="PF00725"/>
    </source>
</evidence>
<dbReference type="GO" id="GO:0018812">
    <property type="term" value="F:3-hydroxyacyl-CoA dehydratase activity"/>
    <property type="evidence" value="ECO:0007669"/>
    <property type="project" value="RHEA"/>
</dbReference>
<dbReference type="InterPro" id="IPR036291">
    <property type="entry name" value="NAD(P)-bd_dom_sf"/>
</dbReference>
<dbReference type="Pfam" id="PF00725">
    <property type="entry name" value="3HCDH"/>
    <property type="match status" value="2"/>
</dbReference>
<evidence type="ECO:0000259" key="17">
    <source>
        <dbReference type="Pfam" id="PF02737"/>
    </source>
</evidence>
<protein>
    <submittedName>
        <fullName evidence="18">Hydroxyacyl-CoA dehydrogenase/enoyl-CoA hydratase</fullName>
        <ecNumber evidence="18">5.1.2.3</ecNumber>
    </submittedName>
</protein>
<dbReference type="OrthoDB" id="2018133at2759"/>
<dbReference type="EC" id="5.1.2.3" evidence="18"/>
<evidence type="ECO:0000256" key="8">
    <source>
        <dbReference type="ARBA" id="ARBA00023098"/>
    </source>
</evidence>
<dbReference type="GO" id="GO:0006635">
    <property type="term" value="P:fatty acid beta-oxidation"/>
    <property type="evidence" value="ECO:0007669"/>
    <property type="project" value="UniProtKB-UniPathway"/>
</dbReference>
<feature type="domain" description="3-hydroxyacyl-CoA dehydrogenase NAD binding" evidence="17">
    <location>
        <begin position="252"/>
        <end position="389"/>
    </location>
</feature>
<dbReference type="UniPathway" id="UPA00659"/>